<evidence type="ECO:0000313" key="4">
    <source>
        <dbReference type="Proteomes" id="UP000677228"/>
    </source>
</evidence>
<reference evidence="2" key="1">
    <citation type="submission" date="2021-02" db="EMBL/GenBank/DDBJ databases">
        <authorList>
            <person name="Nowell W R."/>
        </authorList>
    </citation>
    <scope>NUCLEOTIDE SEQUENCE</scope>
</reference>
<proteinExistence type="predicted"/>
<accession>A0A8S2CRZ1</accession>
<dbReference type="Proteomes" id="UP000682733">
    <property type="component" value="Unassembled WGS sequence"/>
</dbReference>
<gene>
    <name evidence="2" type="ORF">OVA965_LOCUS607</name>
    <name evidence="3" type="ORF">TMI583_LOCUS607</name>
</gene>
<dbReference type="EMBL" id="CAJNOK010000088">
    <property type="protein sequence ID" value="CAF0728311.1"/>
    <property type="molecule type" value="Genomic_DNA"/>
</dbReference>
<dbReference type="Proteomes" id="UP000677228">
    <property type="component" value="Unassembled WGS sequence"/>
</dbReference>
<evidence type="ECO:0000313" key="3">
    <source>
        <dbReference type="EMBL" id="CAF3502761.1"/>
    </source>
</evidence>
<evidence type="ECO:0000256" key="1">
    <source>
        <dbReference type="SAM" id="MobiDB-lite"/>
    </source>
</evidence>
<comment type="caution">
    <text evidence="2">The sequence shown here is derived from an EMBL/GenBank/DDBJ whole genome shotgun (WGS) entry which is preliminary data.</text>
</comment>
<feature type="region of interest" description="Disordered" evidence="1">
    <location>
        <begin position="531"/>
        <end position="551"/>
    </location>
</feature>
<dbReference type="EMBL" id="CAJOBA010000088">
    <property type="protein sequence ID" value="CAF3502761.1"/>
    <property type="molecule type" value="Genomic_DNA"/>
</dbReference>
<evidence type="ECO:0000313" key="2">
    <source>
        <dbReference type="EMBL" id="CAF0728311.1"/>
    </source>
</evidence>
<sequence length="567" mass="65891">MQSKDDAQTIMIIDSVNYDYTEVFDDEVQATTTAHYVQEQEKQSLTKANEYLLDDDAINSQVQENLNDIHNAYIRARESLYYDTSTSNTSAHSMSFRYPLKHYVQKGSKEMSRIIEDSQTASSITVSDHGEETYSNEDIFDVTFHDGETLPTGPRKFIQSKIDQYTTMTHPLPTISTDQHRTLSKKKLIQTKIDKYTIREQQSLKTHSLSSVKPKSTNVKLLRTQSVDSIIELSENIMHQTKDKNCVCSDISSAVIDDSEREVANYTKTTDEHEQMNNCLTKFVNDVGKHSSIEFGYINNLLKFLNSDKSNKEINENKNIRKIQDLFVDDILEKYNETNMMLENNDQHLNPYPLRNDQLPQAIFEQSENSLMSVHDNEIYNTIVDEPYFPVQNVKQKKRVRFTEPLLAQSQDVVNQFDDYEYLENEINMEILAVSSSLSQPNINSDKDNFEEQPLAALVDETNWKNDFFNEIQVTISQRQHLDDFIRITHMESDIIPSTQISDIDQIKFNELTNDVKQQYHWKDNFLNEIQENSNNDHQPPQKLNKTTIQLTKTDESNGFRFKNHIS</sequence>
<name>A0A8S2CRZ1_9BILA</name>
<organism evidence="2 4">
    <name type="scientific">Didymodactylos carnosus</name>
    <dbReference type="NCBI Taxonomy" id="1234261"/>
    <lineage>
        <taxon>Eukaryota</taxon>
        <taxon>Metazoa</taxon>
        <taxon>Spiralia</taxon>
        <taxon>Gnathifera</taxon>
        <taxon>Rotifera</taxon>
        <taxon>Eurotatoria</taxon>
        <taxon>Bdelloidea</taxon>
        <taxon>Philodinida</taxon>
        <taxon>Philodinidae</taxon>
        <taxon>Didymodactylos</taxon>
    </lineage>
</organism>
<dbReference type="AlphaFoldDB" id="A0A8S2CRZ1"/>
<protein>
    <submittedName>
        <fullName evidence="2">Uncharacterized protein</fullName>
    </submittedName>
</protein>